<dbReference type="STRING" id="497964.CfE428DRAFT_2979"/>
<dbReference type="PROSITE" id="PS50106">
    <property type="entry name" value="PDZ"/>
    <property type="match status" value="1"/>
</dbReference>
<keyword evidence="6" id="KW-0472">Membrane</keyword>
<dbReference type="PANTHER" id="PTHR43289">
    <property type="entry name" value="MITOGEN-ACTIVATED PROTEIN KINASE KINASE KINASE 20-RELATED"/>
    <property type="match status" value="1"/>
</dbReference>
<dbReference type="EMBL" id="ABVL01000008">
    <property type="protein sequence ID" value="EDY19294.1"/>
    <property type="molecule type" value="Genomic_DNA"/>
</dbReference>
<dbReference type="eggNOG" id="COG0515">
    <property type="taxonomic scope" value="Bacteria"/>
</dbReference>
<evidence type="ECO:0000256" key="5">
    <source>
        <dbReference type="SAM" id="MobiDB-lite"/>
    </source>
</evidence>
<dbReference type="SUPFAM" id="SSF50156">
    <property type="entry name" value="PDZ domain-like"/>
    <property type="match status" value="1"/>
</dbReference>
<dbReference type="SUPFAM" id="SSF51306">
    <property type="entry name" value="LexA/Signal peptidase"/>
    <property type="match status" value="1"/>
</dbReference>
<keyword evidence="6" id="KW-1133">Transmembrane helix</keyword>
<sequence length="692" mass="76270">MYDFGCAGGFYFLLMEFIDGVNLRQAMGAKRFTPEQALAVVPPICEALQYAHEHGIVHRDIKPENLLLDKEGRVKIADFGIAKILGEETNADVADSQPAGTPQYMAPEQKERQHTDHRADIYSLGVVFYEMLTGELPGDKLQPPSARAHGMRIDVRLDEVVLRALEKAPELRYQTAAAMRTGVETIAVAQTAQTAGGRASAGSMTAWQHLAEALGLTHRWVRQCIALAVLGFLVFYGFAAGWDWILILVYCLGIVGVAIAEEFSTLRKWWHKTLITVVLAILVSLPLRAWLLESYVVTGDSARPEIPRGSRVLAWKLAHDFLPGDMIVYRHDRNAYVGRVVIDSGTTVTVNRTGKPNEVLERSSVIGKVVSIYWRGTQKFTGGDDHNGAIGLALKLQNGKLLVGDIVPHAPASEDGRIRPGDQILQFGDDTHEMTTPAGKRLEECVAALRGPEGTGVKLLVVPAGKTEADAYPVTLTRRLIPVMEAARLGQLGGPQPLTKSGAPAGQPGSEMTIKAFTPQDSTISSDIHWTNVDGPDPVLVLDRRAHDPLDEQLQALLKERPADDPEVLALRKKIEERGPAQLPRVIRLHEIKNPQVEDCKILYHAQIKTKDLQGQAYLEMWCRFPKMGEAFSRGLDQTISGSNDWISCQIPFFLQKGEMPDLIRLNLVVDGPGEVRARDIHLSAVFPLERQ</sequence>
<dbReference type="GO" id="GO:0004252">
    <property type="term" value="F:serine-type endopeptidase activity"/>
    <property type="evidence" value="ECO:0007669"/>
    <property type="project" value="InterPro"/>
</dbReference>
<dbReference type="AlphaFoldDB" id="B4D254"/>
<dbReference type="Gene3D" id="2.30.42.10">
    <property type="match status" value="1"/>
</dbReference>
<keyword evidence="3 9" id="KW-0418">Kinase</keyword>
<dbReference type="InParanoid" id="B4D254"/>
<dbReference type="PANTHER" id="PTHR43289:SF6">
    <property type="entry name" value="SERINE_THREONINE-PROTEIN KINASE NEKL-3"/>
    <property type="match status" value="1"/>
</dbReference>
<dbReference type="Gene3D" id="1.10.510.10">
    <property type="entry name" value="Transferase(Phosphotransferase) domain 1"/>
    <property type="match status" value="1"/>
</dbReference>
<feature type="transmembrane region" description="Helical" evidence="6">
    <location>
        <begin position="273"/>
        <end position="291"/>
    </location>
</feature>
<organism evidence="9 10">
    <name type="scientific">Chthoniobacter flavus Ellin428</name>
    <dbReference type="NCBI Taxonomy" id="497964"/>
    <lineage>
        <taxon>Bacteria</taxon>
        <taxon>Pseudomonadati</taxon>
        <taxon>Verrucomicrobiota</taxon>
        <taxon>Spartobacteria</taxon>
        <taxon>Chthoniobacterales</taxon>
        <taxon>Chthoniobacteraceae</taxon>
        <taxon>Chthoniobacter</taxon>
    </lineage>
</organism>
<feature type="transmembrane region" description="Helical" evidence="6">
    <location>
        <begin position="244"/>
        <end position="261"/>
    </location>
</feature>
<dbReference type="CDD" id="cd06530">
    <property type="entry name" value="S26_SPase_I"/>
    <property type="match status" value="1"/>
</dbReference>
<keyword evidence="1" id="KW-0808">Transferase</keyword>
<dbReference type="SUPFAM" id="SSF56112">
    <property type="entry name" value="Protein kinase-like (PK-like)"/>
    <property type="match status" value="1"/>
</dbReference>
<evidence type="ECO:0000259" key="7">
    <source>
        <dbReference type="PROSITE" id="PS50011"/>
    </source>
</evidence>
<dbReference type="GO" id="GO:0004674">
    <property type="term" value="F:protein serine/threonine kinase activity"/>
    <property type="evidence" value="ECO:0007669"/>
    <property type="project" value="UniProtKB-KW"/>
</dbReference>
<keyword evidence="10" id="KW-1185">Reference proteome</keyword>
<dbReference type="InterPro" id="IPR036286">
    <property type="entry name" value="LexA/Signal_pep-like_sf"/>
</dbReference>
<dbReference type="InterPro" id="IPR001478">
    <property type="entry name" value="PDZ"/>
</dbReference>
<dbReference type="PROSITE" id="PS00108">
    <property type="entry name" value="PROTEIN_KINASE_ST"/>
    <property type="match status" value="1"/>
</dbReference>
<dbReference type="InterPro" id="IPR008271">
    <property type="entry name" value="Ser/Thr_kinase_AS"/>
</dbReference>
<gene>
    <name evidence="9" type="ORF">CfE428DRAFT_2979</name>
</gene>
<dbReference type="SMART" id="SM00228">
    <property type="entry name" value="PDZ"/>
    <property type="match status" value="1"/>
</dbReference>
<dbReference type="Pfam" id="PF10502">
    <property type="entry name" value="Peptidase_S26"/>
    <property type="match status" value="1"/>
</dbReference>
<accession>B4D254</accession>
<dbReference type="InterPro" id="IPR000719">
    <property type="entry name" value="Prot_kinase_dom"/>
</dbReference>
<dbReference type="GO" id="GO:0006465">
    <property type="term" value="P:signal peptide processing"/>
    <property type="evidence" value="ECO:0007669"/>
    <property type="project" value="InterPro"/>
</dbReference>
<feature type="domain" description="PDZ" evidence="8">
    <location>
        <begin position="387"/>
        <end position="450"/>
    </location>
</feature>
<reference evidence="9 10" key="1">
    <citation type="journal article" date="2011" name="J. Bacteriol.">
        <title>Genome sequence of Chthoniobacter flavus Ellin428, an aerobic heterotrophic soil bacterium.</title>
        <authorList>
            <person name="Kant R."/>
            <person name="van Passel M.W."/>
            <person name="Palva A."/>
            <person name="Lucas S."/>
            <person name="Lapidus A."/>
            <person name="Glavina Del Rio T."/>
            <person name="Dalin E."/>
            <person name="Tice H."/>
            <person name="Bruce D."/>
            <person name="Goodwin L."/>
            <person name="Pitluck S."/>
            <person name="Larimer F.W."/>
            <person name="Land M.L."/>
            <person name="Hauser L."/>
            <person name="Sangwan P."/>
            <person name="de Vos W.M."/>
            <person name="Janssen P.H."/>
            <person name="Smidt H."/>
        </authorList>
    </citation>
    <scope>NUCLEOTIDE SEQUENCE [LARGE SCALE GENOMIC DNA]</scope>
    <source>
        <strain evidence="9 10">Ellin428</strain>
    </source>
</reference>
<keyword evidence="2" id="KW-0547">Nucleotide-binding</keyword>
<feature type="domain" description="Protein kinase" evidence="7">
    <location>
        <begin position="1"/>
        <end position="186"/>
    </location>
</feature>
<protein>
    <submittedName>
        <fullName evidence="9">Serine/threonine protein kinase</fullName>
    </submittedName>
</protein>
<dbReference type="Pfam" id="PF00069">
    <property type="entry name" value="Pkinase"/>
    <property type="match status" value="1"/>
</dbReference>
<dbReference type="GO" id="GO:0005524">
    <property type="term" value="F:ATP binding"/>
    <property type="evidence" value="ECO:0007669"/>
    <property type="project" value="UniProtKB-KW"/>
</dbReference>
<comment type="caution">
    <text evidence="9">The sequence shown here is derived from an EMBL/GenBank/DDBJ whole genome shotgun (WGS) entry which is preliminary data.</text>
</comment>
<name>B4D254_9BACT</name>
<feature type="region of interest" description="Disordered" evidence="5">
    <location>
        <begin position="93"/>
        <end position="115"/>
    </location>
</feature>
<keyword evidence="4" id="KW-0067">ATP-binding</keyword>
<evidence type="ECO:0000256" key="1">
    <source>
        <dbReference type="ARBA" id="ARBA00022679"/>
    </source>
</evidence>
<dbReference type="Proteomes" id="UP000005824">
    <property type="component" value="Unassembled WGS sequence"/>
</dbReference>
<evidence type="ECO:0000313" key="10">
    <source>
        <dbReference type="Proteomes" id="UP000005824"/>
    </source>
</evidence>
<dbReference type="InterPro" id="IPR036034">
    <property type="entry name" value="PDZ_sf"/>
</dbReference>
<dbReference type="PROSITE" id="PS50011">
    <property type="entry name" value="PROTEIN_KINASE_DOM"/>
    <property type="match status" value="1"/>
</dbReference>
<evidence type="ECO:0000256" key="4">
    <source>
        <dbReference type="ARBA" id="ARBA00022840"/>
    </source>
</evidence>
<dbReference type="InterPro" id="IPR019533">
    <property type="entry name" value="Peptidase_S26"/>
</dbReference>
<evidence type="ECO:0000259" key="8">
    <source>
        <dbReference type="PROSITE" id="PS50106"/>
    </source>
</evidence>
<evidence type="ECO:0000313" key="9">
    <source>
        <dbReference type="EMBL" id="EDY19294.1"/>
    </source>
</evidence>
<proteinExistence type="predicted"/>
<keyword evidence="6" id="KW-0812">Transmembrane</keyword>
<dbReference type="CDD" id="cd14014">
    <property type="entry name" value="STKc_PknB_like"/>
    <property type="match status" value="1"/>
</dbReference>
<evidence type="ECO:0000256" key="2">
    <source>
        <dbReference type="ARBA" id="ARBA00022741"/>
    </source>
</evidence>
<dbReference type="InterPro" id="IPR011009">
    <property type="entry name" value="Kinase-like_dom_sf"/>
</dbReference>
<evidence type="ECO:0000256" key="3">
    <source>
        <dbReference type="ARBA" id="ARBA00022777"/>
    </source>
</evidence>
<evidence type="ECO:0000256" key="6">
    <source>
        <dbReference type="SAM" id="Phobius"/>
    </source>
</evidence>
<dbReference type="SMART" id="SM00220">
    <property type="entry name" value="S_TKc"/>
    <property type="match status" value="1"/>
</dbReference>
<keyword evidence="9" id="KW-0723">Serine/threonine-protein kinase</keyword>